<evidence type="ECO:0000313" key="1">
    <source>
        <dbReference type="EMBL" id="KAF5780416.1"/>
    </source>
</evidence>
<evidence type="ECO:0000313" key="2">
    <source>
        <dbReference type="Proteomes" id="UP000215914"/>
    </source>
</evidence>
<accession>A0A9K3HLD7</accession>
<sequence>MIIKLIKTYVSCVTNNVLEVTQVIQHLNILQIPVPGFSENPDQVLQLPDTRFHMGIPVAALHLCSGRWVLFWGRFSPPTLLQLV</sequence>
<gene>
    <name evidence="1" type="ORF">HanXRQr2_Chr11g0471691</name>
</gene>
<name>A0A9K3HLD7_HELAN</name>
<organism evidence="1 2">
    <name type="scientific">Helianthus annuus</name>
    <name type="common">Common sunflower</name>
    <dbReference type="NCBI Taxonomy" id="4232"/>
    <lineage>
        <taxon>Eukaryota</taxon>
        <taxon>Viridiplantae</taxon>
        <taxon>Streptophyta</taxon>
        <taxon>Embryophyta</taxon>
        <taxon>Tracheophyta</taxon>
        <taxon>Spermatophyta</taxon>
        <taxon>Magnoliopsida</taxon>
        <taxon>eudicotyledons</taxon>
        <taxon>Gunneridae</taxon>
        <taxon>Pentapetalae</taxon>
        <taxon>asterids</taxon>
        <taxon>campanulids</taxon>
        <taxon>Asterales</taxon>
        <taxon>Asteraceae</taxon>
        <taxon>Asteroideae</taxon>
        <taxon>Heliantheae alliance</taxon>
        <taxon>Heliantheae</taxon>
        <taxon>Helianthus</taxon>
    </lineage>
</organism>
<comment type="caution">
    <text evidence="1">The sequence shown here is derived from an EMBL/GenBank/DDBJ whole genome shotgun (WGS) entry which is preliminary data.</text>
</comment>
<dbReference type="Gramene" id="mRNA:HanXRQr2_Chr11g0471691">
    <property type="protein sequence ID" value="CDS:HanXRQr2_Chr11g0471691.1"/>
    <property type="gene ID" value="HanXRQr2_Chr11g0471691"/>
</dbReference>
<dbReference type="EMBL" id="MNCJ02000326">
    <property type="protein sequence ID" value="KAF5780416.1"/>
    <property type="molecule type" value="Genomic_DNA"/>
</dbReference>
<dbReference type="Proteomes" id="UP000215914">
    <property type="component" value="Unassembled WGS sequence"/>
</dbReference>
<dbReference type="AlphaFoldDB" id="A0A9K3HLD7"/>
<protein>
    <submittedName>
        <fullName evidence="1">Uncharacterized protein</fullName>
    </submittedName>
</protein>
<reference evidence="1" key="1">
    <citation type="journal article" date="2017" name="Nature">
        <title>The sunflower genome provides insights into oil metabolism, flowering and Asterid evolution.</title>
        <authorList>
            <person name="Badouin H."/>
            <person name="Gouzy J."/>
            <person name="Grassa C.J."/>
            <person name="Murat F."/>
            <person name="Staton S.E."/>
            <person name="Cottret L."/>
            <person name="Lelandais-Briere C."/>
            <person name="Owens G.L."/>
            <person name="Carrere S."/>
            <person name="Mayjonade B."/>
            <person name="Legrand L."/>
            <person name="Gill N."/>
            <person name="Kane N.C."/>
            <person name="Bowers J.E."/>
            <person name="Hubner S."/>
            <person name="Bellec A."/>
            <person name="Berard A."/>
            <person name="Berges H."/>
            <person name="Blanchet N."/>
            <person name="Boniface M.C."/>
            <person name="Brunel D."/>
            <person name="Catrice O."/>
            <person name="Chaidir N."/>
            <person name="Claudel C."/>
            <person name="Donnadieu C."/>
            <person name="Faraut T."/>
            <person name="Fievet G."/>
            <person name="Helmstetter N."/>
            <person name="King M."/>
            <person name="Knapp S.J."/>
            <person name="Lai Z."/>
            <person name="Le Paslier M.C."/>
            <person name="Lippi Y."/>
            <person name="Lorenzon L."/>
            <person name="Mandel J.R."/>
            <person name="Marage G."/>
            <person name="Marchand G."/>
            <person name="Marquand E."/>
            <person name="Bret-Mestries E."/>
            <person name="Morien E."/>
            <person name="Nambeesan S."/>
            <person name="Nguyen T."/>
            <person name="Pegot-Espagnet P."/>
            <person name="Pouilly N."/>
            <person name="Raftis F."/>
            <person name="Sallet E."/>
            <person name="Schiex T."/>
            <person name="Thomas J."/>
            <person name="Vandecasteele C."/>
            <person name="Vares D."/>
            <person name="Vear F."/>
            <person name="Vautrin S."/>
            <person name="Crespi M."/>
            <person name="Mangin B."/>
            <person name="Burke J.M."/>
            <person name="Salse J."/>
            <person name="Munos S."/>
            <person name="Vincourt P."/>
            <person name="Rieseberg L.H."/>
            <person name="Langlade N.B."/>
        </authorList>
    </citation>
    <scope>NUCLEOTIDE SEQUENCE</scope>
    <source>
        <tissue evidence="1">Leaves</tissue>
    </source>
</reference>
<reference evidence="1" key="2">
    <citation type="submission" date="2020-06" db="EMBL/GenBank/DDBJ databases">
        <title>Helianthus annuus Genome sequencing and assembly Release 2.</title>
        <authorList>
            <person name="Gouzy J."/>
            <person name="Langlade N."/>
            <person name="Munos S."/>
        </authorList>
    </citation>
    <scope>NUCLEOTIDE SEQUENCE</scope>
    <source>
        <tissue evidence="1">Leaves</tissue>
    </source>
</reference>
<proteinExistence type="predicted"/>
<keyword evidence="2" id="KW-1185">Reference proteome</keyword>